<dbReference type="GO" id="GO:0004875">
    <property type="term" value="F:complement receptor activity"/>
    <property type="evidence" value="ECO:0007669"/>
    <property type="project" value="TreeGrafter"/>
</dbReference>
<evidence type="ECO:0000256" key="15">
    <source>
        <dbReference type="SAM" id="Phobius"/>
    </source>
</evidence>
<dbReference type="PANTHER" id="PTHR24225">
    <property type="entry name" value="CHEMOTACTIC RECEPTOR"/>
    <property type="match status" value="1"/>
</dbReference>
<evidence type="ECO:0000259" key="16">
    <source>
        <dbReference type="PROSITE" id="PS50262"/>
    </source>
</evidence>
<accession>A0AAV7BCF1</accession>
<evidence type="ECO:0000256" key="5">
    <source>
        <dbReference type="ARBA" id="ARBA00023040"/>
    </source>
</evidence>
<dbReference type="GO" id="GO:0005886">
    <property type="term" value="C:plasma membrane"/>
    <property type="evidence" value="ECO:0007669"/>
    <property type="project" value="UniProtKB-SubCell"/>
</dbReference>
<evidence type="ECO:0000256" key="1">
    <source>
        <dbReference type="ARBA" id="ARBA00004651"/>
    </source>
</evidence>
<keyword evidence="6 15" id="KW-0472">Membrane</keyword>
<dbReference type="GO" id="GO:0006954">
    <property type="term" value="P:inflammatory response"/>
    <property type="evidence" value="ECO:0007669"/>
    <property type="project" value="TreeGrafter"/>
</dbReference>
<protein>
    <recommendedName>
        <fullName evidence="13">Probable G-protein coupled receptor 33</fullName>
    </recommendedName>
</protein>
<keyword evidence="18" id="KW-1185">Reference proteome</keyword>
<dbReference type="PRINTS" id="PR00237">
    <property type="entry name" value="GPCRRHODOPSN"/>
</dbReference>
<keyword evidence="8" id="KW-0675">Receptor</keyword>
<dbReference type="Proteomes" id="UP000824782">
    <property type="component" value="Unassembled WGS sequence"/>
</dbReference>
<evidence type="ECO:0000256" key="3">
    <source>
        <dbReference type="ARBA" id="ARBA00022692"/>
    </source>
</evidence>
<name>A0AAV7BCF1_ENGPU</name>
<dbReference type="EMBL" id="WNYA01000006">
    <property type="protein sequence ID" value="KAG8570127.1"/>
    <property type="molecule type" value="Genomic_DNA"/>
</dbReference>
<dbReference type="GO" id="GO:0004930">
    <property type="term" value="F:G protein-coupled receptor activity"/>
    <property type="evidence" value="ECO:0007669"/>
    <property type="project" value="UniProtKB-KW"/>
</dbReference>
<comment type="subcellular location">
    <subcellularLocation>
        <location evidence="1">Cell membrane</location>
        <topology evidence="1">Multi-pass membrane protein</topology>
    </subcellularLocation>
</comment>
<keyword evidence="7" id="KW-1015">Disulfide bond</keyword>
<feature type="transmembrane region" description="Helical" evidence="15">
    <location>
        <begin position="97"/>
        <end position="118"/>
    </location>
</feature>
<evidence type="ECO:0000256" key="7">
    <source>
        <dbReference type="ARBA" id="ARBA00023157"/>
    </source>
</evidence>
<evidence type="ECO:0000313" key="18">
    <source>
        <dbReference type="Proteomes" id="UP000824782"/>
    </source>
</evidence>
<keyword evidence="9" id="KW-0325">Glycoprotein</keyword>
<evidence type="ECO:0000256" key="2">
    <source>
        <dbReference type="ARBA" id="ARBA00022475"/>
    </source>
</evidence>
<dbReference type="PROSITE" id="PS50262">
    <property type="entry name" value="G_PROTEIN_RECEP_F1_2"/>
    <property type="match status" value="1"/>
</dbReference>
<evidence type="ECO:0000256" key="8">
    <source>
        <dbReference type="ARBA" id="ARBA00023170"/>
    </source>
</evidence>
<dbReference type="Gene3D" id="1.20.1070.10">
    <property type="entry name" value="Rhodopsin 7-helix transmembrane proteins"/>
    <property type="match status" value="1"/>
</dbReference>
<sequence>MLANLSNNSNIDAETFRAITATKIICLPFLLITFLFGLVINTLYLWILCCRIRRNLNTVWFSHLILCNLIFILVIPFLGVMFLYHPQWVLGEFMCKLVNFLLSFGMYGFVFFLTIISLDRYWLVFHPHFYRNRMNTRQLSLICLIIWGLAFFCASPYLIFRKVRQERNISICYNDYTMNGKQDEDLEAKVKWAILYFRLLGGFFIPLGIITICYLKIGFKIKKEKLTKSRKPYKIIFMAITSFFICWAPYHIWYGMTIEKGLFQEKTLQALKVFATITTCFNACLTPILYLFIVEKFKTVFKKSIVSIVQTALNDAFLRSTDNRSEPQSASARKEESQENKI</sequence>
<evidence type="ECO:0000256" key="12">
    <source>
        <dbReference type="ARBA" id="ARBA00037161"/>
    </source>
</evidence>
<dbReference type="GO" id="GO:0007204">
    <property type="term" value="P:positive regulation of cytosolic calcium ion concentration"/>
    <property type="evidence" value="ECO:0007669"/>
    <property type="project" value="TreeGrafter"/>
</dbReference>
<dbReference type="InterPro" id="IPR000276">
    <property type="entry name" value="GPCR_Rhodpsn"/>
</dbReference>
<keyword evidence="5" id="KW-0297">G-protein coupled receptor</keyword>
<keyword evidence="2" id="KW-1003">Cell membrane</keyword>
<proteinExistence type="inferred from homology"/>
<evidence type="ECO:0000313" key="17">
    <source>
        <dbReference type="EMBL" id="KAG8570127.1"/>
    </source>
</evidence>
<feature type="transmembrane region" description="Helical" evidence="15">
    <location>
        <begin position="193"/>
        <end position="215"/>
    </location>
</feature>
<reference evidence="17" key="1">
    <citation type="thesis" date="2020" institute="ProQuest LLC" country="789 East Eisenhower Parkway, Ann Arbor, MI, USA">
        <title>Comparative Genomics and Chromosome Evolution.</title>
        <authorList>
            <person name="Mudd A.B."/>
        </authorList>
    </citation>
    <scope>NUCLEOTIDE SEQUENCE</scope>
    <source>
        <strain evidence="17">237g6f4</strain>
        <tissue evidence="17">Blood</tissue>
    </source>
</reference>
<feature type="transmembrane region" description="Helical" evidence="15">
    <location>
        <begin position="59"/>
        <end position="85"/>
    </location>
</feature>
<gene>
    <name evidence="17" type="ORF">GDO81_014722</name>
</gene>
<comment type="similarity">
    <text evidence="11">Belongs to the chemokine-like receptor (CMKLR) family.</text>
</comment>
<comment type="function">
    <text evidence="12">Orphan receptor; could be a chemoattractant receptor.</text>
</comment>
<keyword evidence="3 15" id="KW-0812">Transmembrane</keyword>
<comment type="caution">
    <text evidence="17">The sequence shown here is derived from an EMBL/GenBank/DDBJ whole genome shotgun (WGS) entry which is preliminary data.</text>
</comment>
<evidence type="ECO:0000256" key="6">
    <source>
        <dbReference type="ARBA" id="ARBA00023136"/>
    </source>
</evidence>
<dbReference type="InterPro" id="IPR000826">
    <property type="entry name" value="Formyl_rcpt-rel"/>
</dbReference>
<feature type="transmembrane region" description="Helical" evidence="15">
    <location>
        <begin position="139"/>
        <end position="160"/>
    </location>
</feature>
<dbReference type="SUPFAM" id="SSF81321">
    <property type="entry name" value="Family A G protein-coupled receptor-like"/>
    <property type="match status" value="1"/>
</dbReference>
<evidence type="ECO:0000256" key="11">
    <source>
        <dbReference type="ARBA" id="ARBA00025736"/>
    </source>
</evidence>
<feature type="region of interest" description="Disordered" evidence="14">
    <location>
        <begin position="322"/>
        <end position="342"/>
    </location>
</feature>
<dbReference type="AlphaFoldDB" id="A0AAV7BCF1"/>
<feature type="transmembrane region" description="Helical" evidence="15">
    <location>
        <begin position="273"/>
        <end position="293"/>
    </location>
</feature>
<feature type="domain" description="G-protein coupled receptors family 1 profile" evidence="16">
    <location>
        <begin position="40"/>
        <end position="290"/>
    </location>
</feature>
<keyword evidence="4 15" id="KW-1133">Transmembrane helix</keyword>
<dbReference type="Pfam" id="PF00001">
    <property type="entry name" value="7tm_1"/>
    <property type="match status" value="1"/>
</dbReference>
<feature type="transmembrane region" description="Helical" evidence="15">
    <location>
        <begin position="235"/>
        <end position="253"/>
    </location>
</feature>
<evidence type="ECO:0000256" key="14">
    <source>
        <dbReference type="SAM" id="MobiDB-lite"/>
    </source>
</evidence>
<evidence type="ECO:0000256" key="10">
    <source>
        <dbReference type="ARBA" id="ARBA00023224"/>
    </source>
</evidence>
<keyword evidence="10" id="KW-0807">Transducer</keyword>
<evidence type="ECO:0000256" key="13">
    <source>
        <dbReference type="ARBA" id="ARBA00039587"/>
    </source>
</evidence>
<feature type="compositionally biased region" description="Basic and acidic residues" evidence="14">
    <location>
        <begin position="332"/>
        <end position="342"/>
    </location>
</feature>
<evidence type="ECO:0000256" key="4">
    <source>
        <dbReference type="ARBA" id="ARBA00022989"/>
    </source>
</evidence>
<dbReference type="InterPro" id="IPR017452">
    <property type="entry name" value="GPCR_Rhodpsn_7TM"/>
</dbReference>
<dbReference type="PANTHER" id="PTHR24225:SF5">
    <property type="entry name" value="G-PROTEIN COUPLED RECEPTOR 33-RELATED"/>
    <property type="match status" value="1"/>
</dbReference>
<evidence type="ECO:0000256" key="9">
    <source>
        <dbReference type="ARBA" id="ARBA00023180"/>
    </source>
</evidence>
<feature type="transmembrane region" description="Helical" evidence="15">
    <location>
        <begin position="20"/>
        <end position="47"/>
    </location>
</feature>
<dbReference type="GO" id="GO:0007200">
    <property type="term" value="P:phospholipase C-activating G protein-coupled receptor signaling pathway"/>
    <property type="evidence" value="ECO:0007669"/>
    <property type="project" value="TreeGrafter"/>
</dbReference>
<organism evidence="17 18">
    <name type="scientific">Engystomops pustulosus</name>
    <name type="common">Tungara frog</name>
    <name type="synonym">Physalaemus pustulosus</name>
    <dbReference type="NCBI Taxonomy" id="76066"/>
    <lineage>
        <taxon>Eukaryota</taxon>
        <taxon>Metazoa</taxon>
        <taxon>Chordata</taxon>
        <taxon>Craniata</taxon>
        <taxon>Vertebrata</taxon>
        <taxon>Euteleostomi</taxon>
        <taxon>Amphibia</taxon>
        <taxon>Batrachia</taxon>
        <taxon>Anura</taxon>
        <taxon>Neobatrachia</taxon>
        <taxon>Hyloidea</taxon>
        <taxon>Leptodactylidae</taxon>
        <taxon>Leiuperinae</taxon>
        <taxon>Engystomops</taxon>
    </lineage>
</organism>